<organism evidence="3 4">
    <name type="scientific">Sphingobacterium chuzhouense</name>
    <dbReference type="NCBI Taxonomy" id="1742264"/>
    <lineage>
        <taxon>Bacteria</taxon>
        <taxon>Pseudomonadati</taxon>
        <taxon>Bacteroidota</taxon>
        <taxon>Sphingobacteriia</taxon>
        <taxon>Sphingobacteriales</taxon>
        <taxon>Sphingobacteriaceae</taxon>
        <taxon>Sphingobacterium</taxon>
    </lineage>
</organism>
<keyword evidence="1" id="KW-0732">Signal</keyword>
<feature type="chain" id="PRO_5046934471" evidence="1">
    <location>
        <begin position="21"/>
        <end position="154"/>
    </location>
</feature>
<feature type="signal peptide" evidence="1">
    <location>
        <begin position="1"/>
        <end position="20"/>
    </location>
</feature>
<evidence type="ECO:0000313" key="4">
    <source>
        <dbReference type="Proteomes" id="UP000651112"/>
    </source>
</evidence>
<dbReference type="InterPro" id="IPR021533">
    <property type="entry name" value="PepSY-like"/>
</dbReference>
<dbReference type="EMBL" id="JACNYL010000002">
    <property type="protein sequence ID" value="MBD1422104.1"/>
    <property type="molecule type" value="Genomic_DNA"/>
</dbReference>
<evidence type="ECO:0000259" key="2">
    <source>
        <dbReference type="Pfam" id="PF11396"/>
    </source>
</evidence>
<sequence>MKKTLFGLSLLAMVSFTMVSCDDDKVIPEGDLPQNSKNFISEHFSGQSYSRIEKDGRNYSVKLGERGSEIEVDFDANGNWIEVDADDHMHLPTGFIDAKIVNYVKTTYPVPAPDEAKSNINSIEKKASGFDVDLVAPDIDLIFNANGDFVRVDN</sequence>
<dbReference type="Proteomes" id="UP000651112">
    <property type="component" value="Unassembled WGS sequence"/>
</dbReference>
<accession>A0ABR7XTX7</accession>
<gene>
    <name evidence="3" type="ORF">H8B21_11025</name>
</gene>
<reference evidence="3 4" key="1">
    <citation type="submission" date="2020-08" db="EMBL/GenBank/DDBJ databases">
        <title>Sphingobacterium sp. DN00404 isolated from aquaculture water.</title>
        <authorList>
            <person name="Zhang M."/>
        </authorList>
    </citation>
    <scope>NUCLEOTIDE SEQUENCE [LARGE SCALE GENOMIC DNA]</scope>
    <source>
        <strain evidence="3 4">KCTC 42746</strain>
    </source>
</reference>
<dbReference type="RefSeq" id="WP_190313799.1">
    <property type="nucleotide sequence ID" value="NZ_JACNYL010000002.1"/>
</dbReference>
<dbReference type="SUPFAM" id="SSF160574">
    <property type="entry name" value="BT0923-like"/>
    <property type="match status" value="1"/>
</dbReference>
<name>A0ABR7XTX7_9SPHI</name>
<dbReference type="Pfam" id="PF11396">
    <property type="entry name" value="PepSY_like"/>
    <property type="match status" value="2"/>
</dbReference>
<keyword evidence="4" id="KW-1185">Reference proteome</keyword>
<dbReference type="PROSITE" id="PS51257">
    <property type="entry name" value="PROKAR_LIPOPROTEIN"/>
    <property type="match status" value="1"/>
</dbReference>
<dbReference type="Gene3D" id="3.40.1420.30">
    <property type="match status" value="1"/>
</dbReference>
<feature type="domain" description="Putative beta-lactamase-inhibitor-like PepSY-like" evidence="2">
    <location>
        <begin position="18"/>
        <end position="65"/>
    </location>
</feature>
<evidence type="ECO:0000313" key="3">
    <source>
        <dbReference type="EMBL" id="MBD1422104.1"/>
    </source>
</evidence>
<proteinExistence type="predicted"/>
<evidence type="ECO:0000256" key="1">
    <source>
        <dbReference type="SAM" id="SignalP"/>
    </source>
</evidence>
<protein>
    <submittedName>
        <fullName evidence="3">PepSY-like domain-containing protein</fullName>
    </submittedName>
</protein>
<comment type="caution">
    <text evidence="3">The sequence shown here is derived from an EMBL/GenBank/DDBJ whole genome shotgun (WGS) entry which is preliminary data.</text>
</comment>
<feature type="domain" description="Putative beta-lactamase-inhibitor-like PepSY-like" evidence="2">
    <location>
        <begin position="70"/>
        <end position="150"/>
    </location>
</feature>